<proteinExistence type="inferred from homology"/>
<gene>
    <name evidence="5" type="ORF">LWC34_05160</name>
</gene>
<dbReference type="InterPro" id="IPR019734">
    <property type="entry name" value="TPR_rpt"/>
</dbReference>
<dbReference type="InterPro" id="IPR016032">
    <property type="entry name" value="Sig_transdc_resp-reg_C-effctor"/>
</dbReference>
<keyword evidence="6" id="KW-1185">Reference proteome</keyword>
<dbReference type="SUPFAM" id="SSF46894">
    <property type="entry name" value="C-terminal effector domain of the bipartite response regulators"/>
    <property type="match status" value="1"/>
</dbReference>
<dbReference type="InterPro" id="IPR003593">
    <property type="entry name" value="AAA+_ATPase"/>
</dbReference>
<feature type="domain" description="OmpR/PhoB-type" evidence="4">
    <location>
        <begin position="1"/>
        <end position="62"/>
    </location>
</feature>
<evidence type="ECO:0000313" key="6">
    <source>
        <dbReference type="Proteomes" id="UP001521150"/>
    </source>
</evidence>
<comment type="similarity">
    <text evidence="1">Belongs to the AfsR/DnrI/RedD regulatory family.</text>
</comment>
<evidence type="ECO:0000256" key="2">
    <source>
        <dbReference type="ARBA" id="ARBA00023125"/>
    </source>
</evidence>
<accession>A0ABS8Z599</accession>
<comment type="caution">
    <text evidence="5">The sequence shown here is derived from an EMBL/GenBank/DDBJ whole genome shotgun (WGS) entry which is preliminary data.</text>
</comment>
<dbReference type="Gene3D" id="1.10.10.10">
    <property type="entry name" value="Winged helix-like DNA-binding domain superfamily/Winged helix DNA-binding domain"/>
    <property type="match status" value="2"/>
</dbReference>
<keyword evidence="2 3" id="KW-0238">DNA-binding</keyword>
<dbReference type="SUPFAM" id="SSF48452">
    <property type="entry name" value="TPR-like"/>
    <property type="match status" value="3"/>
</dbReference>
<dbReference type="SMART" id="SM01043">
    <property type="entry name" value="BTAD"/>
    <property type="match status" value="1"/>
</dbReference>
<dbReference type="Proteomes" id="UP001521150">
    <property type="component" value="Unassembled WGS sequence"/>
</dbReference>
<evidence type="ECO:0000259" key="4">
    <source>
        <dbReference type="PROSITE" id="PS51755"/>
    </source>
</evidence>
<dbReference type="Pfam" id="PF03704">
    <property type="entry name" value="BTAD"/>
    <property type="match status" value="1"/>
</dbReference>
<dbReference type="InterPro" id="IPR011990">
    <property type="entry name" value="TPR-like_helical_dom_sf"/>
</dbReference>
<sequence length="934" mass="102317">MALPPDRAVTRPALINALWDDAGPPAAPKTLHSHLAHLRRRLREAGLTDLIATRDSGYLLRVPEDAVDVTRFETFSVRGRNALAAGDPKAATEWLRSALTIWRGEALTGCRSSEWRQAETIRLNEARVATTEDLISARLALGEHVTAIGELEFLVIQHPFREQLWELLILALYRSGRQADALAAFQRARATLIEELGIEPGPKLRRLETAILTADPSLDQSVIPGPTVTGHRLRGRLPVPLTRLVGRDTDIATMRQTLAQRRLVTLTGPGGCGKTRLAIAIAAQYDKPVCFVDLAPLTESHLVPQAVADALCLSEQRGRGVIDSLADHLADQALLLVLDNGEHLVGTCAQLACALLPNCPELQILATSREPLHVPGETVHALRPLATPDPDTAHSYQSLLRYDAIQLFLDRAQDSGAQIGTDEGTAHELALICARLDGLPLALELAAARTAALPVRQIAAHLHDRLHTLFSGSHVARPQHRALHTTIKWSYDLLNPDERALFRRLAVFAGDFGLPAVTALWPHDDHAADLLGRLVEKSLVIKETTAPHYRLLDTIHKFAAAQLVGDELADARRRHAEFHLALAEQAEERLDGADAVEWLDRLAGEHENFRAAVAWAITAPDATLALRLAGSLFRYCRLRGHYGDGRKWLADALDHGARAPDDLRAKAFSGAVTLTFLQCEYEKAVQLAEQNLDLYQSLGDMHGVASTRLLLGSICREHASYQQAMDYHRSALEAFQAMDDAPGIARALQLCAFTAWLRGDFDSAATWARMSLRRFENLGDAESIASALMHLGAVAHYRGDNTQALQLLTKANAISGHTGCLEGIAWTLNLLGLVHNETGSDEARTLLEQSLTLHRKLGDQWRMASVLEALAAIACNERRWDDAAHLLSEARTSRTAINSPVPTCEVPRYLRTLAALDAADERPLTIPQTAHRAK</sequence>
<evidence type="ECO:0000256" key="3">
    <source>
        <dbReference type="PROSITE-ProRule" id="PRU01091"/>
    </source>
</evidence>
<organism evidence="5 6">
    <name type="scientific">Kibdelosporangium philippinense</name>
    <dbReference type="NCBI Taxonomy" id="211113"/>
    <lineage>
        <taxon>Bacteria</taxon>
        <taxon>Bacillati</taxon>
        <taxon>Actinomycetota</taxon>
        <taxon>Actinomycetes</taxon>
        <taxon>Pseudonocardiales</taxon>
        <taxon>Pseudonocardiaceae</taxon>
        <taxon>Kibdelosporangium</taxon>
    </lineage>
</organism>
<dbReference type="SUPFAM" id="SSF52540">
    <property type="entry name" value="P-loop containing nucleoside triphosphate hydrolases"/>
    <property type="match status" value="1"/>
</dbReference>
<protein>
    <submittedName>
        <fullName evidence="5">Tetratricopeptide repeat protein</fullName>
    </submittedName>
</protein>
<dbReference type="InterPro" id="IPR001867">
    <property type="entry name" value="OmpR/PhoB-type_DNA-bd"/>
</dbReference>
<dbReference type="InterPro" id="IPR036388">
    <property type="entry name" value="WH-like_DNA-bd_sf"/>
</dbReference>
<dbReference type="EMBL" id="JAJVCN010000001">
    <property type="protein sequence ID" value="MCE7002218.1"/>
    <property type="molecule type" value="Genomic_DNA"/>
</dbReference>
<reference evidence="5 6" key="1">
    <citation type="submission" date="2021-12" db="EMBL/GenBank/DDBJ databases">
        <title>Genome sequence of Kibdelosporangium philippinense ATCC 49844.</title>
        <authorList>
            <person name="Fedorov E.A."/>
            <person name="Omeragic M."/>
            <person name="Shalygina K.F."/>
            <person name="Maclea K.S."/>
        </authorList>
    </citation>
    <scope>NUCLEOTIDE SEQUENCE [LARGE SCALE GENOMIC DNA]</scope>
    <source>
        <strain evidence="5 6">ATCC 49844</strain>
    </source>
</reference>
<dbReference type="PRINTS" id="PR00364">
    <property type="entry name" value="DISEASERSIST"/>
</dbReference>
<feature type="DNA-binding region" description="OmpR/PhoB-type" evidence="3">
    <location>
        <begin position="1"/>
        <end position="62"/>
    </location>
</feature>
<dbReference type="SMART" id="SM00028">
    <property type="entry name" value="TPR"/>
    <property type="match status" value="7"/>
</dbReference>
<dbReference type="InterPro" id="IPR049945">
    <property type="entry name" value="AAA_22"/>
</dbReference>
<dbReference type="InterPro" id="IPR005158">
    <property type="entry name" value="BTAD"/>
</dbReference>
<dbReference type="Pfam" id="PF13424">
    <property type="entry name" value="TPR_12"/>
    <property type="match status" value="1"/>
</dbReference>
<dbReference type="Gene3D" id="3.40.50.300">
    <property type="entry name" value="P-loop containing nucleotide triphosphate hydrolases"/>
    <property type="match status" value="1"/>
</dbReference>
<dbReference type="Pfam" id="PF13401">
    <property type="entry name" value="AAA_22"/>
    <property type="match status" value="1"/>
</dbReference>
<dbReference type="PANTHER" id="PTHR47691:SF3">
    <property type="entry name" value="HTH-TYPE TRANSCRIPTIONAL REGULATOR RV0890C-RELATED"/>
    <property type="match status" value="1"/>
</dbReference>
<evidence type="ECO:0000313" key="5">
    <source>
        <dbReference type="EMBL" id="MCE7002218.1"/>
    </source>
</evidence>
<name>A0ABS8Z599_9PSEU</name>
<dbReference type="Gene3D" id="1.25.40.10">
    <property type="entry name" value="Tetratricopeptide repeat domain"/>
    <property type="match status" value="3"/>
</dbReference>
<evidence type="ECO:0000256" key="1">
    <source>
        <dbReference type="ARBA" id="ARBA00005820"/>
    </source>
</evidence>
<dbReference type="PANTHER" id="PTHR47691">
    <property type="entry name" value="REGULATOR-RELATED"/>
    <property type="match status" value="1"/>
</dbReference>
<dbReference type="CDD" id="cd15831">
    <property type="entry name" value="BTAD"/>
    <property type="match status" value="1"/>
</dbReference>
<dbReference type="PROSITE" id="PS51755">
    <property type="entry name" value="OMPR_PHOB"/>
    <property type="match status" value="1"/>
</dbReference>
<dbReference type="SMART" id="SM00382">
    <property type="entry name" value="AAA"/>
    <property type="match status" value="1"/>
</dbReference>
<dbReference type="InterPro" id="IPR027417">
    <property type="entry name" value="P-loop_NTPase"/>
</dbReference>